<feature type="domain" description="Aminoglycoside phosphotransferase" evidence="1">
    <location>
        <begin position="277"/>
        <end position="378"/>
    </location>
</feature>
<dbReference type="InterPro" id="IPR051035">
    <property type="entry name" value="Mito_inheritance_9"/>
</dbReference>
<organism evidence="2 3">
    <name type="scientific">Hortaea werneckii</name>
    <name type="common">Black yeast</name>
    <name type="synonym">Cladosporium werneckii</name>
    <dbReference type="NCBI Taxonomy" id="91943"/>
    <lineage>
        <taxon>Eukaryota</taxon>
        <taxon>Fungi</taxon>
        <taxon>Dikarya</taxon>
        <taxon>Ascomycota</taxon>
        <taxon>Pezizomycotina</taxon>
        <taxon>Dothideomycetes</taxon>
        <taxon>Dothideomycetidae</taxon>
        <taxon>Mycosphaerellales</taxon>
        <taxon>Teratosphaeriaceae</taxon>
        <taxon>Hortaea</taxon>
    </lineage>
</organism>
<proteinExistence type="predicted"/>
<dbReference type="Gene3D" id="3.30.200.20">
    <property type="entry name" value="Phosphorylase Kinase, domain 1"/>
    <property type="match status" value="1"/>
</dbReference>
<dbReference type="GO" id="GO:0005739">
    <property type="term" value="C:mitochondrion"/>
    <property type="evidence" value="ECO:0007669"/>
    <property type="project" value="TreeGrafter"/>
</dbReference>
<evidence type="ECO:0000313" key="3">
    <source>
        <dbReference type="Proteomes" id="UP000269539"/>
    </source>
</evidence>
<protein>
    <recommendedName>
        <fullName evidence="1">Aminoglycoside phosphotransferase domain-containing protein</fullName>
    </recommendedName>
</protein>
<dbReference type="EMBL" id="QWIO01000134">
    <property type="protein sequence ID" value="RMZ07431.1"/>
    <property type="molecule type" value="Genomic_DNA"/>
</dbReference>
<dbReference type="AlphaFoldDB" id="A0A3M7H1Y6"/>
<dbReference type="Pfam" id="PF01636">
    <property type="entry name" value="APH"/>
    <property type="match status" value="1"/>
</dbReference>
<dbReference type="PANTHER" id="PTHR36091:SF2">
    <property type="entry name" value="AMINOGLYCOSIDE PHOSPHOTRANSFERASE DOMAIN-CONTAINING PROTEIN"/>
    <property type="match status" value="1"/>
</dbReference>
<name>A0A3M7H1Y6_HORWE</name>
<dbReference type="InterPro" id="IPR002575">
    <property type="entry name" value="Aminoglycoside_PTrfase"/>
</dbReference>
<dbReference type="VEuPathDB" id="FungiDB:BTJ68_02884"/>
<dbReference type="SUPFAM" id="SSF56112">
    <property type="entry name" value="Protein kinase-like (PK-like)"/>
    <property type="match status" value="1"/>
</dbReference>
<comment type="caution">
    <text evidence="2">The sequence shown here is derived from an EMBL/GenBank/DDBJ whole genome shotgun (WGS) entry which is preliminary data.</text>
</comment>
<gene>
    <name evidence="2" type="ORF">D0864_01995</name>
</gene>
<dbReference type="Proteomes" id="UP000269539">
    <property type="component" value="Unassembled WGS sequence"/>
</dbReference>
<dbReference type="PANTHER" id="PTHR36091">
    <property type="entry name" value="ALTERED INHERITANCE OF MITOCHONDRIA PROTEIN 9, MITOCHONDRIAL"/>
    <property type="match status" value="1"/>
</dbReference>
<accession>A0A3M7H1Y6</accession>
<dbReference type="Gene3D" id="3.90.1200.10">
    <property type="match status" value="1"/>
</dbReference>
<sequence length="570" mass="64545">MKARNIYKNALQTSNKHASQYRKRLCPVWCGAQLIIRRSMAHSGRYGMSPLDESLYSFSRGRFVCNERQEMARRYVRFDTEELGAVAASAMGSPSCVSLEKYPDGMYNKAMLLTMCDGKQAVAKVANPNSGQPHLTTASEVATMDFMRNTLGIPAPRVYAWCNNAQTTPVGAEYIIMARVEGVPLDTVYGTMPVEDRFAVTKTISNYQKTWASIAFETYGSIYYARDFPKGRPLRFTDGDGAIREDASFSIGPTTGRDWYDDGRLSISFDRGPWRRAEQYLRAIGERELSCVKELAALPKSHLTLCGPGTYQPTRDKKLKAINCYLDMVDLATPTEDALRKACLWHGDLHSENVFVNLLKTTEVTAIIDWQSTEIAPLFVQARQPHFLDYEGTQLPGTKRPHLPIDYEQLPPAEQTRVKSLFYLQSLRALYRTLIRKSAPEIWKSFEFQETPTFELLLFGRNLLVDGEATYMAHLMEQLESKSAGRAIGSLSLEREENIADAEGALRGMDAMQGIRDRLGDLFPERGLVKPEQYEFTKDALRQVKQEVIAKFAHTEEEKAAWEESWPFDD</sequence>
<evidence type="ECO:0000259" key="1">
    <source>
        <dbReference type="Pfam" id="PF01636"/>
    </source>
</evidence>
<evidence type="ECO:0000313" key="2">
    <source>
        <dbReference type="EMBL" id="RMZ07431.1"/>
    </source>
</evidence>
<reference evidence="2 3" key="1">
    <citation type="journal article" date="2018" name="BMC Genomics">
        <title>Genomic evidence for intraspecific hybridization in a clonal and extremely halotolerant yeast.</title>
        <authorList>
            <person name="Gostincar C."/>
            <person name="Stajich J.E."/>
            <person name="Zupancic J."/>
            <person name="Zalar P."/>
            <person name="Gunde-Cimerman N."/>
        </authorList>
    </citation>
    <scope>NUCLEOTIDE SEQUENCE [LARGE SCALE GENOMIC DNA]</scope>
    <source>
        <strain evidence="2 3">EXF-10513</strain>
    </source>
</reference>
<dbReference type="InterPro" id="IPR011009">
    <property type="entry name" value="Kinase-like_dom_sf"/>
</dbReference>